<dbReference type="InParanoid" id="D2V0Y3"/>
<dbReference type="OMA" id="MHLYANY"/>
<evidence type="ECO:0000256" key="2">
    <source>
        <dbReference type="SAM" id="Phobius"/>
    </source>
</evidence>
<dbReference type="OrthoDB" id="364779at2759"/>
<keyword evidence="2" id="KW-0472">Membrane</keyword>
<keyword evidence="2" id="KW-0812">Transmembrane</keyword>
<dbReference type="Proteomes" id="UP000006671">
    <property type="component" value="Unassembled WGS sequence"/>
</dbReference>
<evidence type="ECO:0000259" key="3">
    <source>
        <dbReference type="Pfam" id="PF04884"/>
    </source>
</evidence>
<reference evidence="4 5" key="1">
    <citation type="journal article" date="2010" name="Cell">
        <title>The genome of Naegleria gruberi illuminates early eukaryotic versatility.</title>
        <authorList>
            <person name="Fritz-Laylin L.K."/>
            <person name="Prochnik S.E."/>
            <person name="Ginger M.L."/>
            <person name="Dacks J.B."/>
            <person name="Carpenter M.L."/>
            <person name="Field M.C."/>
            <person name="Kuo A."/>
            <person name="Paredez A."/>
            <person name="Chapman J."/>
            <person name="Pham J."/>
            <person name="Shu S."/>
            <person name="Neupane R."/>
            <person name="Cipriano M."/>
            <person name="Mancuso J."/>
            <person name="Tu H."/>
            <person name="Salamov A."/>
            <person name="Lindquist E."/>
            <person name="Shapiro H."/>
            <person name="Lucas S."/>
            <person name="Grigoriev I.V."/>
            <person name="Cande W.Z."/>
            <person name="Fulton C."/>
            <person name="Rokhsar D.S."/>
            <person name="Dawson S.C."/>
        </authorList>
    </citation>
    <scope>NUCLEOTIDE SEQUENCE [LARGE SCALE GENOMIC DNA]</scope>
    <source>
        <strain evidence="4 5">NEG-M</strain>
    </source>
</reference>
<dbReference type="KEGG" id="ngr:NAEGRDRAFT_1957"/>
<dbReference type="eggNOG" id="KOG4249">
    <property type="taxonomic scope" value="Eukaryota"/>
</dbReference>
<dbReference type="InterPro" id="IPR006968">
    <property type="entry name" value="RUS_fam"/>
</dbReference>
<accession>D2V0Y3</accession>
<dbReference type="InterPro" id="IPR054549">
    <property type="entry name" value="UVB_sens_RUS_dom"/>
</dbReference>
<evidence type="ECO:0000313" key="5">
    <source>
        <dbReference type="Proteomes" id="UP000006671"/>
    </source>
</evidence>
<feature type="transmembrane region" description="Helical" evidence="2">
    <location>
        <begin position="196"/>
        <end position="217"/>
    </location>
</feature>
<dbReference type="GeneID" id="8855481"/>
<dbReference type="VEuPathDB" id="AmoebaDB:NAEGRDRAFT_1957"/>
<dbReference type="RefSeq" id="XP_002682341.1">
    <property type="nucleotide sequence ID" value="XM_002682295.1"/>
</dbReference>
<protein>
    <submittedName>
        <fullName evidence="4">Predicted protein</fullName>
    </submittedName>
</protein>
<feature type="transmembrane region" description="Helical" evidence="2">
    <location>
        <begin position="172"/>
        <end position="190"/>
    </location>
</feature>
<dbReference type="Pfam" id="PF04884">
    <property type="entry name" value="UVB_sens_prot"/>
    <property type="match status" value="1"/>
</dbReference>
<feature type="non-terminal residue" evidence="4">
    <location>
        <position position="261"/>
    </location>
</feature>
<organism evidence="5">
    <name type="scientific">Naegleria gruberi</name>
    <name type="common">Amoeba</name>
    <dbReference type="NCBI Taxonomy" id="5762"/>
    <lineage>
        <taxon>Eukaryota</taxon>
        <taxon>Discoba</taxon>
        <taxon>Heterolobosea</taxon>
        <taxon>Tetramitia</taxon>
        <taxon>Eutetramitia</taxon>
        <taxon>Vahlkampfiidae</taxon>
        <taxon>Naegleria</taxon>
    </lineage>
</organism>
<name>D2V0Y3_NAEGR</name>
<sequence>MISVFLPKNYPLSVSSNYINYCKWQALQYTAGSFSGVLTMQSLLHAAGITSQLALGGNEYFLAFLGGALAWVIKDGLGQLGGILFASKVNTNFDADPKFWRMGGEYALVASALLEVTTPITGPSWFIAQASLANIGKNVSCFAASATRAAMNQSFAKSDNLADVTAKATSQALACSLIGTTLGIFVSSALSLGTQFVFAKVFPIFCVLSVIQLFSLYKAVSNVKLKVLNKQRFLIACSQYLKDRAVLDPSKVSEREKFVLP</sequence>
<dbReference type="PANTHER" id="PTHR12770">
    <property type="entry name" value="RUS1 FAMILY PROTEIN C16ORF58"/>
    <property type="match status" value="1"/>
</dbReference>
<dbReference type="AlphaFoldDB" id="D2V0Y3"/>
<feature type="domain" description="Protein root UVB sensitive/RUS" evidence="3">
    <location>
        <begin position="3"/>
        <end position="243"/>
    </location>
</feature>
<proteinExistence type="inferred from homology"/>
<keyword evidence="5" id="KW-1185">Reference proteome</keyword>
<dbReference type="EMBL" id="GG738847">
    <property type="protein sequence ID" value="EFC49597.1"/>
    <property type="molecule type" value="Genomic_DNA"/>
</dbReference>
<evidence type="ECO:0000313" key="4">
    <source>
        <dbReference type="EMBL" id="EFC49597.1"/>
    </source>
</evidence>
<gene>
    <name evidence="4" type="ORF">NAEGRDRAFT_1957</name>
</gene>
<comment type="similarity">
    <text evidence="1">Belongs to the RUS1 family.</text>
</comment>
<evidence type="ECO:0000256" key="1">
    <source>
        <dbReference type="ARBA" id="ARBA00007558"/>
    </source>
</evidence>
<dbReference type="PANTHER" id="PTHR12770:SF22">
    <property type="entry name" value="PROTEIN ROOT UVB SENSITIVE 1, CHLOROPLASTIC"/>
    <property type="match status" value="1"/>
</dbReference>
<keyword evidence="2" id="KW-1133">Transmembrane helix</keyword>